<name>A0A5B2XF77_9PSEU</name>
<keyword evidence="1" id="KW-1133">Transmembrane helix</keyword>
<feature type="transmembrane region" description="Helical" evidence="1">
    <location>
        <begin position="148"/>
        <end position="172"/>
    </location>
</feature>
<feature type="transmembrane region" description="Helical" evidence="1">
    <location>
        <begin position="6"/>
        <end position="24"/>
    </location>
</feature>
<keyword evidence="4" id="KW-1185">Reference proteome</keyword>
<dbReference type="PANTHER" id="PTHR45138">
    <property type="entry name" value="REGULATORY COMPONENTS OF SENSORY TRANSDUCTION SYSTEM"/>
    <property type="match status" value="1"/>
</dbReference>
<keyword evidence="1" id="KW-0812">Transmembrane</keyword>
<feature type="transmembrane region" description="Helical" evidence="1">
    <location>
        <begin position="72"/>
        <end position="95"/>
    </location>
</feature>
<dbReference type="Pfam" id="PF00990">
    <property type="entry name" value="GGDEF"/>
    <property type="match status" value="2"/>
</dbReference>
<accession>A0A5B2XF77</accession>
<reference evidence="3 4" key="2">
    <citation type="submission" date="2019-09" db="EMBL/GenBank/DDBJ databases">
        <authorList>
            <person name="Jin C."/>
        </authorList>
    </citation>
    <scope>NUCLEOTIDE SEQUENCE [LARGE SCALE GENOMIC DNA]</scope>
    <source>
        <strain evidence="3 4">AN110305</strain>
    </source>
</reference>
<evidence type="ECO:0000313" key="3">
    <source>
        <dbReference type="EMBL" id="KAA2262427.1"/>
    </source>
</evidence>
<feature type="transmembrane region" description="Helical" evidence="1">
    <location>
        <begin position="193"/>
        <end position="226"/>
    </location>
</feature>
<sequence>MAVAYMLVVDLTVLLGLAGAVLWSDPISGTAWASAGVLLAATAGHIAASAQIEERRRHRTGDTTTHNTDLAMTWPVVAALLALPIPLALAVILGIRALRWPSARKSAFRYTFSTMTFLPAAVAARMLWDLTGPHMWTGLTVWTSAVQVVLAIACGEVFGIVQNLIITAARALNLPPGERLDSWSPIGPWRDEALSAAGMVLGTLAAVSLTHVPIAVLAVAAVGAGIHWALSHQSELEQTRAQARTDPKTGTLNSFGWQEQATRQVARARGNHRPISLLMIDADHFKLINDAWGHPTGDAVLRLIGDTLRSVTRPGDVVARFGGEEFVVLLPDTGAAEAFRVAERIRATLGASALPATDRRGGEIVLKGRDAPPPRGPGDQILLTASGGYVDADYRAISASVGVAASCGQTADLRQLMERADAAMYRAKKRGRNTVWLDTVRLGSAGDPDRR</sequence>
<dbReference type="InterPro" id="IPR000160">
    <property type="entry name" value="GGDEF_dom"/>
</dbReference>
<dbReference type="NCBIfam" id="TIGR00254">
    <property type="entry name" value="GGDEF"/>
    <property type="match status" value="1"/>
</dbReference>
<evidence type="ECO:0000256" key="1">
    <source>
        <dbReference type="SAM" id="Phobius"/>
    </source>
</evidence>
<dbReference type="InterPro" id="IPR043128">
    <property type="entry name" value="Rev_trsase/Diguanyl_cyclase"/>
</dbReference>
<evidence type="ECO:0000313" key="4">
    <source>
        <dbReference type="Proteomes" id="UP000323454"/>
    </source>
</evidence>
<dbReference type="SUPFAM" id="SSF55073">
    <property type="entry name" value="Nucleotide cyclase"/>
    <property type="match status" value="1"/>
</dbReference>
<feature type="domain" description="GGDEF" evidence="2">
    <location>
        <begin position="273"/>
        <end position="440"/>
    </location>
</feature>
<dbReference type="EMBL" id="VUOB01000022">
    <property type="protein sequence ID" value="KAA2262427.1"/>
    <property type="molecule type" value="Genomic_DNA"/>
</dbReference>
<dbReference type="CDD" id="cd01949">
    <property type="entry name" value="GGDEF"/>
    <property type="match status" value="1"/>
</dbReference>
<dbReference type="PROSITE" id="PS50887">
    <property type="entry name" value="GGDEF"/>
    <property type="match status" value="1"/>
</dbReference>
<dbReference type="GO" id="GO:0052621">
    <property type="term" value="F:diguanylate cyclase activity"/>
    <property type="evidence" value="ECO:0007669"/>
    <property type="project" value="TreeGrafter"/>
</dbReference>
<comment type="caution">
    <text evidence="3">The sequence shown here is derived from an EMBL/GenBank/DDBJ whole genome shotgun (WGS) entry which is preliminary data.</text>
</comment>
<dbReference type="SMART" id="SM00267">
    <property type="entry name" value="GGDEF"/>
    <property type="match status" value="1"/>
</dbReference>
<reference evidence="3 4" key="1">
    <citation type="submission" date="2019-09" db="EMBL/GenBank/DDBJ databases">
        <title>Goodfellowia gen. nov., a new genus of the Pseudonocardineae related to Actinoalloteichus, containing Goodfellowia coeruleoviolacea gen. nov., comb. nov. gen. nov., comb. nov.</title>
        <authorList>
            <person name="Labeda D."/>
        </authorList>
    </citation>
    <scope>NUCLEOTIDE SEQUENCE [LARGE SCALE GENOMIC DNA]</scope>
    <source>
        <strain evidence="3 4">AN110305</strain>
    </source>
</reference>
<feature type="transmembrane region" description="Helical" evidence="1">
    <location>
        <begin position="107"/>
        <end position="128"/>
    </location>
</feature>
<keyword evidence="1" id="KW-0472">Membrane</keyword>
<dbReference type="OrthoDB" id="23692at2"/>
<dbReference type="Proteomes" id="UP000323454">
    <property type="component" value="Unassembled WGS sequence"/>
</dbReference>
<dbReference type="InterPro" id="IPR029787">
    <property type="entry name" value="Nucleotide_cyclase"/>
</dbReference>
<gene>
    <name evidence="3" type="ORF">F0L68_14295</name>
</gene>
<dbReference type="PANTHER" id="PTHR45138:SF9">
    <property type="entry name" value="DIGUANYLATE CYCLASE DGCM-RELATED"/>
    <property type="match status" value="1"/>
</dbReference>
<proteinExistence type="predicted"/>
<protein>
    <submittedName>
        <fullName evidence="3">GGDEF domain-containing protein</fullName>
    </submittedName>
</protein>
<organism evidence="3 4">
    <name type="scientific">Solihabitans fulvus</name>
    <dbReference type="NCBI Taxonomy" id="1892852"/>
    <lineage>
        <taxon>Bacteria</taxon>
        <taxon>Bacillati</taxon>
        <taxon>Actinomycetota</taxon>
        <taxon>Actinomycetes</taxon>
        <taxon>Pseudonocardiales</taxon>
        <taxon>Pseudonocardiaceae</taxon>
        <taxon>Solihabitans</taxon>
    </lineage>
</organism>
<dbReference type="AlphaFoldDB" id="A0A5B2XF77"/>
<evidence type="ECO:0000259" key="2">
    <source>
        <dbReference type="PROSITE" id="PS50887"/>
    </source>
</evidence>
<dbReference type="InterPro" id="IPR050469">
    <property type="entry name" value="Diguanylate_Cyclase"/>
</dbReference>
<dbReference type="Gene3D" id="3.30.70.270">
    <property type="match status" value="1"/>
</dbReference>